<dbReference type="OrthoDB" id="675023at2759"/>
<feature type="region of interest" description="Disordered" evidence="13">
    <location>
        <begin position="460"/>
        <end position="508"/>
    </location>
</feature>
<evidence type="ECO:0000256" key="10">
    <source>
        <dbReference type="ARBA" id="ARBA00023180"/>
    </source>
</evidence>
<dbReference type="FunFam" id="3.90.550.10:FF:000096">
    <property type="entry name" value="Glycosyltransferases"/>
    <property type="match status" value="1"/>
</dbReference>
<evidence type="ECO:0000256" key="13">
    <source>
        <dbReference type="SAM" id="MobiDB-lite"/>
    </source>
</evidence>
<reference evidence="14" key="1">
    <citation type="submission" date="2020-02" db="EMBL/GenBank/DDBJ databases">
        <authorList>
            <person name="Scholz U."/>
            <person name="Mascher M."/>
            <person name="Fiebig A."/>
        </authorList>
    </citation>
    <scope>NUCLEOTIDE SEQUENCE</scope>
</reference>
<evidence type="ECO:0000256" key="4">
    <source>
        <dbReference type="ARBA" id="ARBA00022679"/>
    </source>
</evidence>
<keyword evidence="7 12" id="KW-1133">Transmembrane helix</keyword>
<feature type="compositionally biased region" description="Basic residues" evidence="13">
    <location>
        <begin position="481"/>
        <end position="502"/>
    </location>
</feature>
<dbReference type="EC" id="2.4.-.-" evidence="12"/>
<keyword evidence="5 12" id="KW-0812">Transmembrane</keyword>
<keyword evidence="8 12" id="KW-0333">Golgi apparatus</keyword>
<evidence type="ECO:0000256" key="11">
    <source>
        <dbReference type="ARBA" id="ARBA00023316"/>
    </source>
</evidence>
<dbReference type="GO" id="GO:0015018">
    <property type="term" value="F:galactosylgalactosylxylosylprotein 3-beta-glucuronosyltransferase activity"/>
    <property type="evidence" value="ECO:0007669"/>
    <property type="project" value="InterPro"/>
</dbReference>
<dbReference type="PANTHER" id="PTHR10896">
    <property type="entry name" value="GALACTOSYLGALACTOSYLXYLOSYLPROTEIN 3-BETA-GLUCURONOSYLTRANSFERASE BETA-1,3-GLUCURONYLTRANSFERASE"/>
    <property type="match status" value="1"/>
</dbReference>
<evidence type="ECO:0000256" key="7">
    <source>
        <dbReference type="ARBA" id="ARBA00022989"/>
    </source>
</evidence>
<evidence type="ECO:0000256" key="6">
    <source>
        <dbReference type="ARBA" id="ARBA00022968"/>
    </source>
</evidence>
<dbReference type="GO" id="GO:0071555">
    <property type="term" value="P:cell wall organization"/>
    <property type="evidence" value="ECO:0007669"/>
    <property type="project" value="UniProtKB-KW"/>
</dbReference>
<dbReference type="InterPro" id="IPR029044">
    <property type="entry name" value="Nucleotide-diphossugar_trans"/>
</dbReference>
<comment type="similarity">
    <text evidence="2 12">Belongs to the glycosyltransferase 43 family.</text>
</comment>
<feature type="transmembrane region" description="Helical" evidence="12">
    <location>
        <begin position="51"/>
        <end position="70"/>
    </location>
</feature>
<keyword evidence="4 12" id="KW-0808">Transferase</keyword>
<evidence type="ECO:0000313" key="15">
    <source>
        <dbReference type="Proteomes" id="UP000663760"/>
    </source>
</evidence>
<dbReference type="Pfam" id="PF03360">
    <property type="entry name" value="Glyco_transf_43"/>
    <property type="match status" value="1"/>
</dbReference>
<keyword evidence="15" id="KW-1185">Reference proteome</keyword>
<dbReference type="GO" id="GO:0010417">
    <property type="term" value="P:glucuronoxylan biosynthetic process"/>
    <property type="evidence" value="ECO:0007669"/>
    <property type="project" value="TreeGrafter"/>
</dbReference>
<keyword evidence="3" id="KW-0328">Glycosyltransferase</keyword>
<comment type="function">
    <text evidence="12">Involved in the synthesis of glucuronoxylan hemicellulose in secondary cell walls.</text>
</comment>
<keyword evidence="6 12" id="KW-0735">Signal-anchor</keyword>
<dbReference type="EMBL" id="LR746269">
    <property type="protein sequence ID" value="CAA7397765.1"/>
    <property type="molecule type" value="Genomic_DNA"/>
</dbReference>
<dbReference type="GO" id="GO:0009834">
    <property type="term" value="P:plant-type secondary cell wall biogenesis"/>
    <property type="evidence" value="ECO:0007669"/>
    <property type="project" value="TreeGrafter"/>
</dbReference>
<keyword evidence="11 12" id="KW-0961">Cell wall biogenesis/degradation</keyword>
<keyword evidence="9 12" id="KW-0472">Membrane</keyword>
<evidence type="ECO:0000256" key="5">
    <source>
        <dbReference type="ARBA" id="ARBA00022692"/>
    </source>
</evidence>
<sequence length="508" mass="56416">MKQSTVQQHYNAARRSSSLRGGGGVAGGSPLDGCPIPLAADTPVVSKYPAAGFWFLVHSISCCVCLVLGFRVSRLFFFLLISNPFSSPSVSSIGFTTLPFPPSRPPPPNLGHNQSLGGATVRSASRVVVGRHGILIRPWPHPKPEEVARAHRILERVQREQRAQYGVKNPRPIVAVTPTYVRTFQTLHLTSVMHSLMLVPYDLTWIVVEAGGAATDETAAILARSKLRTVHVGFHAAMPIEWAERHRVEARMRLHALRIIREKKMEGLVVFIDDNNVHSMELFDEIQSVQWVGALPIGILPHSGHTEGVATLIEADKAASEDPPLPIQGPSCNSSGALAGWHTFNALPYARNIASYVGDSGVVLPIDLEWAGFVLNARLLWKDAEGRPDWIWDLDMIDENREETKCPLVLVKDASFVEPLGNCGKKVMLWWFRVEARADSKFPPGWTVDPPLEVTVPWQRTPWPEAPPEKPTLVANDRLPKHQSKTSRTSKSRRSSRKKRRREVTQEV</sequence>
<dbReference type="AlphaFoldDB" id="A0A7I8KLC3"/>
<evidence type="ECO:0000256" key="9">
    <source>
        <dbReference type="ARBA" id="ARBA00023136"/>
    </source>
</evidence>
<dbReference type="GO" id="GO:0042285">
    <property type="term" value="F:xylosyltransferase activity"/>
    <property type="evidence" value="ECO:0007669"/>
    <property type="project" value="TreeGrafter"/>
</dbReference>
<dbReference type="Gene3D" id="3.90.550.10">
    <property type="entry name" value="Spore Coat Polysaccharide Biosynthesis Protein SpsA, Chain A"/>
    <property type="match status" value="1"/>
</dbReference>
<accession>A0A7I8KLC3</accession>
<gene>
    <name evidence="14" type="ORF">SI8410_06008430</name>
</gene>
<dbReference type="SUPFAM" id="SSF53448">
    <property type="entry name" value="Nucleotide-diphospho-sugar transferases"/>
    <property type="match status" value="1"/>
</dbReference>
<dbReference type="InterPro" id="IPR005027">
    <property type="entry name" value="Glyco_trans_43"/>
</dbReference>
<protein>
    <recommendedName>
        <fullName evidence="12">Glycosyltransferases</fullName>
        <ecNumber evidence="12">2.4.-.-</ecNumber>
    </recommendedName>
</protein>
<organism evidence="14 15">
    <name type="scientific">Spirodela intermedia</name>
    <name type="common">Intermediate duckweed</name>
    <dbReference type="NCBI Taxonomy" id="51605"/>
    <lineage>
        <taxon>Eukaryota</taxon>
        <taxon>Viridiplantae</taxon>
        <taxon>Streptophyta</taxon>
        <taxon>Embryophyta</taxon>
        <taxon>Tracheophyta</taxon>
        <taxon>Spermatophyta</taxon>
        <taxon>Magnoliopsida</taxon>
        <taxon>Liliopsida</taxon>
        <taxon>Araceae</taxon>
        <taxon>Lemnoideae</taxon>
        <taxon>Spirodela</taxon>
    </lineage>
</organism>
<evidence type="ECO:0000313" key="14">
    <source>
        <dbReference type="EMBL" id="CAA7397765.1"/>
    </source>
</evidence>
<comment type="subcellular location">
    <subcellularLocation>
        <location evidence="1 12">Golgi apparatus membrane</location>
        <topology evidence="1 12">Single-pass type II membrane protein</topology>
    </subcellularLocation>
</comment>
<dbReference type="Proteomes" id="UP000663760">
    <property type="component" value="Chromosome 6"/>
</dbReference>
<evidence type="ECO:0000256" key="12">
    <source>
        <dbReference type="RuleBase" id="RU363127"/>
    </source>
</evidence>
<dbReference type="GO" id="GO:0000139">
    <property type="term" value="C:Golgi membrane"/>
    <property type="evidence" value="ECO:0007669"/>
    <property type="project" value="UniProtKB-SubCell"/>
</dbReference>
<dbReference type="PANTHER" id="PTHR10896:SF17">
    <property type="entry name" value="BETA-1,4-XYLOSYLTRANSFERASE IRX14H-RELATED"/>
    <property type="match status" value="1"/>
</dbReference>
<evidence type="ECO:0000256" key="2">
    <source>
        <dbReference type="ARBA" id="ARBA00007706"/>
    </source>
</evidence>
<evidence type="ECO:0000256" key="3">
    <source>
        <dbReference type="ARBA" id="ARBA00022676"/>
    </source>
</evidence>
<keyword evidence="10" id="KW-0325">Glycoprotein</keyword>
<proteinExistence type="inferred from homology"/>
<evidence type="ECO:0000256" key="8">
    <source>
        <dbReference type="ARBA" id="ARBA00023034"/>
    </source>
</evidence>
<evidence type="ECO:0000256" key="1">
    <source>
        <dbReference type="ARBA" id="ARBA00004323"/>
    </source>
</evidence>
<name>A0A7I8KLC3_SPIIN</name>